<accession>A0A2W3ZW55</accession>
<dbReference type="Gene3D" id="3.40.50.1820">
    <property type="entry name" value="alpha/beta hydrolase"/>
    <property type="match status" value="1"/>
</dbReference>
<gene>
    <name evidence="1" type="ORF">CI088_09170</name>
</gene>
<proteinExistence type="predicted"/>
<organism evidence="1 2">
    <name type="scientific">Enterococcus plantarum</name>
    <dbReference type="NCBI Taxonomy" id="1077675"/>
    <lineage>
        <taxon>Bacteria</taxon>
        <taxon>Bacillati</taxon>
        <taxon>Bacillota</taxon>
        <taxon>Bacilli</taxon>
        <taxon>Lactobacillales</taxon>
        <taxon>Enterococcaceae</taxon>
        <taxon>Enterococcus</taxon>
    </lineage>
</organism>
<dbReference type="AlphaFoldDB" id="A0A2W3ZW55"/>
<reference evidence="1 2" key="1">
    <citation type="submission" date="2017-11" db="EMBL/GenBank/DDBJ databases">
        <title>Draft genome sequence of Enterococcus plantarum TRW2 strain isolated from lettuce.</title>
        <authorList>
            <person name="Kim E.B."/>
            <person name="Marco M.L."/>
            <person name="Williams T.R."/>
            <person name="You I.H."/>
        </authorList>
    </citation>
    <scope>NUCLEOTIDE SEQUENCE [LARGE SCALE GENOMIC DNA]</scope>
    <source>
        <strain evidence="1 2">TRW2</strain>
    </source>
</reference>
<evidence type="ECO:0008006" key="3">
    <source>
        <dbReference type="Google" id="ProtNLM"/>
    </source>
</evidence>
<evidence type="ECO:0000313" key="1">
    <source>
        <dbReference type="EMBL" id="PZL73033.1"/>
    </source>
</evidence>
<dbReference type="EMBL" id="PIEU01000072">
    <property type="protein sequence ID" value="PZL73033.1"/>
    <property type="molecule type" value="Genomic_DNA"/>
</dbReference>
<dbReference type="SUPFAM" id="SSF53474">
    <property type="entry name" value="alpha/beta-Hydrolases"/>
    <property type="match status" value="1"/>
</dbReference>
<dbReference type="InterPro" id="IPR029058">
    <property type="entry name" value="AB_hydrolase_fold"/>
</dbReference>
<dbReference type="RefSeq" id="WP_111247960.1">
    <property type="nucleotide sequence ID" value="NZ_PIEU01000072.1"/>
</dbReference>
<name>A0A2W3ZW55_9ENTE</name>
<dbReference type="STRING" id="1077675.BCR22_03615"/>
<dbReference type="Proteomes" id="UP000249828">
    <property type="component" value="Unassembled WGS sequence"/>
</dbReference>
<comment type="caution">
    <text evidence="1">The sequence shown here is derived from an EMBL/GenBank/DDBJ whole genome shotgun (WGS) entry which is preliminary data.</text>
</comment>
<keyword evidence="2" id="KW-1185">Reference proteome</keyword>
<protein>
    <recommendedName>
        <fullName evidence="3">DUF2974 domain-containing protein</fullName>
    </recommendedName>
</protein>
<evidence type="ECO:0000313" key="2">
    <source>
        <dbReference type="Proteomes" id="UP000249828"/>
    </source>
</evidence>
<sequence>MSNYDIKNKGLKKETEVTSAVATISYEVENAKANGATNSDINIQINDLKDNGQFPSNLQLVDAFYDPKTSSSGVAFLDNNTGKVVVGFAGTNFDNGFFGEGSKDVGQWGNIAFKGDGPSSAYFDASNKFMNGLKANSYDVDTVTGHSLGGRNGTIMGMAHNIPNIILYNSAPLMNVLTSVPTKGNLSNAKELEKLLSGYKGNILYFVSEDDPLNKVSGVGGSVYPGKIIVIKNGKSHDITGFLTKKEQEFIRQHTPDLNKIYVAQKKVQTDTTKKLIGLELLRAKFLKSGGGLSASEEIYLDASEALILTQGMSKTLQIEIDDIKKMYQEAKKDSDKLWTDTLKTADSIGSTLHQGEVLDSLNGGGATEPIVRIEPKEEYKQKISELSSVQQEYYGLISQIQSSINKQVETDQELARQIGG</sequence>